<evidence type="ECO:0000313" key="2">
    <source>
        <dbReference type="EMBL" id="KAG2423743.1"/>
    </source>
</evidence>
<protein>
    <submittedName>
        <fullName evidence="2">Uncharacterized protein</fullName>
    </submittedName>
</protein>
<organism evidence="2 3">
    <name type="scientific">Chlamydomonas schloesseri</name>
    <dbReference type="NCBI Taxonomy" id="2026947"/>
    <lineage>
        <taxon>Eukaryota</taxon>
        <taxon>Viridiplantae</taxon>
        <taxon>Chlorophyta</taxon>
        <taxon>core chlorophytes</taxon>
        <taxon>Chlorophyceae</taxon>
        <taxon>CS clade</taxon>
        <taxon>Chlamydomonadales</taxon>
        <taxon>Chlamydomonadaceae</taxon>
        <taxon>Chlamydomonas</taxon>
    </lineage>
</organism>
<name>A0A835SAJ7_9CHLO</name>
<gene>
    <name evidence="2" type="ORF">HYH02_015283</name>
</gene>
<feature type="region of interest" description="Disordered" evidence="1">
    <location>
        <begin position="28"/>
        <end position="50"/>
    </location>
</feature>
<feature type="compositionally biased region" description="Gly residues" evidence="1">
    <location>
        <begin position="254"/>
        <end position="263"/>
    </location>
</feature>
<feature type="region of interest" description="Disordered" evidence="1">
    <location>
        <begin position="76"/>
        <end position="110"/>
    </location>
</feature>
<comment type="caution">
    <text evidence="2">The sequence shown here is derived from an EMBL/GenBank/DDBJ whole genome shotgun (WGS) entry which is preliminary data.</text>
</comment>
<proteinExistence type="predicted"/>
<evidence type="ECO:0000256" key="1">
    <source>
        <dbReference type="SAM" id="MobiDB-lite"/>
    </source>
</evidence>
<dbReference type="EMBL" id="JAEHOD010000138">
    <property type="protein sequence ID" value="KAG2423743.1"/>
    <property type="molecule type" value="Genomic_DNA"/>
</dbReference>
<dbReference type="AlphaFoldDB" id="A0A835SAJ7"/>
<reference evidence="2" key="1">
    <citation type="journal article" date="2020" name="bioRxiv">
        <title>Comparative genomics of Chlamydomonas.</title>
        <authorList>
            <person name="Craig R.J."/>
            <person name="Hasan A.R."/>
            <person name="Ness R.W."/>
            <person name="Keightley P.D."/>
        </authorList>
    </citation>
    <scope>NUCLEOTIDE SEQUENCE</scope>
    <source>
        <strain evidence="2">CCAP 11/173</strain>
    </source>
</reference>
<feature type="compositionally biased region" description="Low complexity" evidence="1">
    <location>
        <begin position="28"/>
        <end position="46"/>
    </location>
</feature>
<evidence type="ECO:0000313" key="3">
    <source>
        <dbReference type="Proteomes" id="UP000613740"/>
    </source>
</evidence>
<feature type="region of interest" description="Disordered" evidence="1">
    <location>
        <begin position="194"/>
        <end position="263"/>
    </location>
</feature>
<sequence length="621" mass="64587">MYEQAKSRLRSLEAVTAQGDLVAAAAQQGAAAVDAQASGNGAEASGSGAGAEKEAMLQGALALQDKRKKATAAIKKVRDQNGKVEPASVEEVTSDSSTSDDDDDDDKYYTDPSKMLELKMLMSAKQVKDHKQQHLGQSLAKQPNKELDPNSKFGATHCTVLSLGVVQERLMQPAMQHLLPLLPDEIHVWDTHTRRKVDTSEADSTNRTTVGQGAAKRRKAGGEFADEGGMPPPPPRPKAISGSGAAEQQPQLHGSGGGASGGGSGSLVVGVLGSGMLQSPAQLNNPSGSSGLGLASPLAHLLGTGTIGGGGGGVPLLNTTYQPTGAAGLVQLTPPAGAAGFQWTAQLQPGSGMGPIMQQLTQQVPSAARAQQQDTADAGALDEFLGAPHTWDEKQMPSGLRGDLLMAAGAFNSLKHAANQHTWQPVLRTSYEAAAIKLVLPVPDTARDEEALTKAAAAAVTAKGLHSTRTDTMVPLVRALETALNSAKELDKELDKEATAQEEAAMYYDQRAQYVAHQGIGQQYGACDAFIKFSGAVKDHPGGTFMEGMRQLESGVKTFKSGLPRLVTYPGPEQKLSSVDHLATNSVLAKGSSLLGDVMNAGRKPAGRSDTRMHAAAVQAA</sequence>
<feature type="compositionally biased region" description="Polar residues" evidence="1">
    <location>
        <begin position="202"/>
        <end position="211"/>
    </location>
</feature>
<accession>A0A835SAJ7</accession>
<dbReference type="Proteomes" id="UP000613740">
    <property type="component" value="Unassembled WGS sequence"/>
</dbReference>
<keyword evidence="3" id="KW-1185">Reference proteome</keyword>